<name>A0A411PDU6_9GAMM</name>
<accession>A0A411PDU6</accession>
<dbReference type="InterPro" id="IPR002912">
    <property type="entry name" value="ACT_dom"/>
</dbReference>
<evidence type="ECO:0000256" key="3">
    <source>
        <dbReference type="HAMAP-Rule" id="MF_01927"/>
    </source>
</evidence>
<dbReference type="InterPro" id="IPR036477">
    <property type="entry name" value="Formyl_transf_N_sf"/>
</dbReference>
<dbReference type="NCBIfam" id="NF004684">
    <property type="entry name" value="PRK06027.1"/>
    <property type="match status" value="1"/>
</dbReference>
<dbReference type="InterPro" id="IPR002376">
    <property type="entry name" value="Formyl_transf_N"/>
</dbReference>
<feature type="active site" evidence="3">
    <location>
        <position position="264"/>
    </location>
</feature>
<dbReference type="HAMAP" id="MF_01927">
    <property type="entry name" value="PurU"/>
    <property type="match status" value="1"/>
</dbReference>
<dbReference type="OrthoDB" id="9806170at2"/>
<comment type="catalytic activity">
    <reaction evidence="3">
        <text>(6R)-10-formyltetrahydrofolate + H2O = (6S)-5,6,7,8-tetrahydrofolate + formate + H(+)</text>
        <dbReference type="Rhea" id="RHEA:19833"/>
        <dbReference type="ChEBI" id="CHEBI:15377"/>
        <dbReference type="ChEBI" id="CHEBI:15378"/>
        <dbReference type="ChEBI" id="CHEBI:15740"/>
        <dbReference type="ChEBI" id="CHEBI:57453"/>
        <dbReference type="ChEBI" id="CHEBI:195366"/>
        <dbReference type="EC" id="3.5.1.10"/>
    </reaction>
</comment>
<dbReference type="PANTHER" id="PTHR42706">
    <property type="entry name" value="FORMYLTETRAHYDROFOLATE DEFORMYLASE"/>
    <property type="match status" value="1"/>
</dbReference>
<evidence type="ECO:0000256" key="2">
    <source>
        <dbReference type="ARBA" id="ARBA00022801"/>
    </source>
</evidence>
<evidence type="ECO:0000256" key="5">
    <source>
        <dbReference type="SAM" id="MobiDB-lite"/>
    </source>
</evidence>
<dbReference type="RefSeq" id="WP_130597703.1">
    <property type="nucleotide sequence ID" value="NZ_CP036200.1"/>
</dbReference>
<sequence>MPSSPSELSLSKASSTSQQTSSEPKKFDKPKKPEKPELQGLSVNRKVLITDCADAQGLIAKITGVCFQHQLNIIKNKEFVDRDNNRFYMRTELEGEFTDQLFLDDLAKVLPKQNHVKLVEAGKKRIVIMVTKEAHCLGDILMKAYYGGLDVEIAAVVGNYPELGKLVEKFSIPYHYVDHLGVTREQHEQAMLDVILPYQADYLVLAKFMRVLTPNFVSHFTHRIINIHHSFLPAFIGASPYKQAWERGVKIIGATAHFVNDNLDEGPIIKQDVINVDHSYSAQELAHHGRDVEKSVLSKALQLVLSEKVVVYGNKTVVF</sequence>
<feature type="compositionally biased region" description="Basic and acidic residues" evidence="5">
    <location>
        <begin position="23"/>
        <end position="37"/>
    </location>
</feature>
<protein>
    <recommendedName>
        <fullName evidence="3 4">Formyltetrahydrofolate deformylase</fullName>
        <ecNumber evidence="3 4">3.5.1.10</ecNumber>
    </recommendedName>
    <alternativeName>
        <fullName evidence="3">Formyl-FH(4) hydrolase</fullName>
    </alternativeName>
</protein>
<dbReference type="EMBL" id="CP036200">
    <property type="protein sequence ID" value="QBF81729.1"/>
    <property type="molecule type" value="Genomic_DNA"/>
</dbReference>
<dbReference type="Proteomes" id="UP000291106">
    <property type="component" value="Chromosome"/>
</dbReference>
<comment type="function">
    <text evidence="3">Catalyzes the hydrolysis of 10-formyltetrahydrofolate (formyl-FH4) to formate and tetrahydrofolate (FH4).</text>
</comment>
<keyword evidence="3" id="KW-0658">Purine biosynthesis</keyword>
<dbReference type="SUPFAM" id="SSF53328">
    <property type="entry name" value="Formyltransferase"/>
    <property type="match status" value="1"/>
</dbReference>
<dbReference type="PANTHER" id="PTHR42706:SF1">
    <property type="entry name" value="FORMYLTETRAHYDROFOLATE DEFORMYLASE 2, MITOCHONDRIAL"/>
    <property type="match status" value="1"/>
</dbReference>
<dbReference type="Gene3D" id="3.40.50.170">
    <property type="entry name" value="Formyl transferase, N-terminal domain"/>
    <property type="match status" value="1"/>
</dbReference>
<dbReference type="NCBIfam" id="TIGR00655">
    <property type="entry name" value="PurU"/>
    <property type="match status" value="1"/>
</dbReference>
<dbReference type="GO" id="GO:0006730">
    <property type="term" value="P:one-carbon metabolic process"/>
    <property type="evidence" value="ECO:0007669"/>
    <property type="project" value="UniProtKB-KW"/>
</dbReference>
<dbReference type="InterPro" id="IPR045865">
    <property type="entry name" value="ACT-like_dom_sf"/>
</dbReference>
<evidence type="ECO:0000256" key="1">
    <source>
        <dbReference type="ARBA" id="ARBA00022563"/>
    </source>
</evidence>
<dbReference type="PIRSF" id="PIRSF036480">
    <property type="entry name" value="FormyFH4_hydr"/>
    <property type="match status" value="1"/>
</dbReference>
<feature type="compositionally biased region" description="Low complexity" evidence="5">
    <location>
        <begin position="1"/>
        <end position="22"/>
    </location>
</feature>
<dbReference type="SUPFAM" id="SSF55021">
    <property type="entry name" value="ACT-like"/>
    <property type="match status" value="1"/>
</dbReference>
<gene>
    <name evidence="3 7" type="primary">purU</name>
    <name evidence="7" type="ORF">EXU30_02745</name>
</gene>
<evidence type="ECO:0000259" key="6">
    <source>
        <dbReference type="PROSITE" id="PS51671"/>
    </source>
</evidence>
<dbReference type="PROSITE" id="PS51671">
    <property type="entry name" value="ACT"/>
    <property type="match status" value="1"/>
</dbReference>
<dbReference type="GO" id="GO:0008864">
    <property type="term" value="F:formyltetrahydrofolate deformylase activity"/>
    <property type="evidence" value="ECO:0007669"/>
    <property type="project" value="UniProtKB-UniRule"/>
</dbReference>
<reference evidence="7 8" key="1">
    <citation type="submission" date="2019-02" db="EMBL/GenBank/DDBJ databases">
        <title>Shewanella sp. D4-2 isolated from Dokdo Island.</title>
        <authorList>
            <person name="Baek K."/>
        </authorList>
    </citation>
    <scope>NUCLEOTIDE SEQUENCE [LARGE SCALE GENOMIC DNA]</scope>
    <source>
        <strain evidence="7 8">D4-2</strain>
    </source>
</reference>
<dbReference type="AlphaFoldDB" id="A0A411PDU6"/>
<feature type="domain" description="ACT" evidence="6">
    <location>
        <begin position="47"/>
        <end position="124"/>
    </location>
</feature>
<evidence type="ECO:0000313" key="8">
    <source>
        <dbReference type="Proteomes" id="UP000291106"/>
    </source>
</evidence>
<keyword evidence="2 3" id="KW-0378">Hydrolase</keyword>
<dbReference type="KEGG" id="smai:EXU30_02745"/>
<dbReference type="Pfam" id="PF00551">
    <property type="entry name" value="Formyl_trans_N"/>
    <property type="match status" value="1"/>
</dbReference>
<proteinExistence type="inferred from homology"/>
<feature type="region of interest" description="Disordered" evidence="5">
    <location>
        <begin position="1"/>
        <end position="38"/>
    </location>
</feature>
<dbReference type="GO" id="GO:0006189">
    <property type="term" value="P:'de novo' IMP biosynthetic process"/>
    <property type="evidence" value="ECO:0007669"/>
    <property type="project" value="UniProtKB-UniRule"/>
</dbReference>
<comment type="pathway">
    <text evidence="3">Purine metabolism; IMP biosynthesis via de novo pathway; formate from 10-formyl-5,6,7,8-tetrahydrofolate: step 1/1.</text>
</comment>
<dbReference type="InterPro" id="IPR004810">
    <property type="entry name" value="PurU"/>
</dbReference>
<dbReference type="InterPro" id="IPR044074">
    <property type="entry name" value="PurU_ACT"/>
</dbReference>
<comment type="similarity">
    <text evidence="3">Belongs to the PurU family.</text>
</comment>
<keyword evidence="1 3" id="KW-0554">One-carbon metabolism</keyword>
<dbReference type="PRINTS" id="PR01575">
    <property type="entry name" value="FFH4HYDRLASE"/>
</dbReference>
<dbReference type="EC" id="3.5.1.10" evidence="3 4"/>
<dbReference type="Gene3D" id="3.30.70.260">
    <property type="match status" value="1"/>
</dbReference>
<dbReference type="CDD" id="cd04875">
    <property type="entry name" value="ACT_F4HF-DF"/>
    <property type="match status" value="1"/>
</dbReference>
<evidence type="ECO:0000256" key="4">
    <source>
        <dbReference type="NCBIfam" id="TIGR00655"/>
    </source>
</evidence>
<keyword evidence="8" id="KW-1185">Reference proteome</keyword>
<dbReference type="UniPathway" id="UPA00074">
    <property type="reaction ID" value="UER00170"/>
</dbReference>
<organism evidence="7 8">
    <name type="scientific">Shewanella maritima</name>
    <dbReference type="NCBI Taxonomy" id="2520507"/>
    <lineage>
        <taxon>Bacteria</taxon>
        <taxon>Pseudomonadati</taxon>
        <taxon>Pseudomonadota</taxon>
        <taxon>Gammaproteobacteria</taxon>
        <taxon>Alteromonadales</taxon>
        <taxon>Shewanellaceae</taxon>
        <taxon>Shewanella</taxon>
    </lineage>
</organism>
<evidence type="ECO:0000313" key="7">
    <source>
        <dbReference type="EMBL" id="QBF81729.1"/>
    </source>
</evidence>